<dbReference type="PANTHER" id="PTHR23100">
    <property type="entry name" value="ARGININE BIOSYNTHESIS BIFUNCTIONAL PROTEIN ARGJ"/>
    <property type="match status" value="1"/>
</dbReference>
<evidence type="ECO:0000313" key="10">
    <source>
        <dbReference type="Proteomes" id="UP001224674"/>
    </source>
</evidence>
<comment type="subunit">
    <text evidence="3 8">Heterotetramer of two alpha and two beta chains.</text>
</comment>
<reference evidence="9 10" key="1">
    <citation type="submission" date="2023-03" db="EMBL/GenBank/DDBJ databases">
        <title>Complete genome sequences of several Auritidibacter ignavus strains isolated from ear infections.</title>
        <authorList>
            <person name="Baehr T."/>
            <person name="Baumhoegger A.M."/>
        </authorList>
    </citation>
    <scope>NUCLEOTIDE SEQUENCE [LARGE SCALE GENOMIC DNA]</scope>
    <source>
        <strain evidence="9 10">BABAE-6</strain>
    </source>
</reference>
<comment type="catalytic activity">
    <reaction evidence="8">
        <text>L-glutamate + acetyl-CoA = N-acetyl-L-glutamate + CoA + H(+)</text>
        <dbReference type="Rhea" id="RHEA:24292"/>
        <dbReference type="ChEBI" id="CHEBI:15378"/>
        <dbReference type="ChEBI" id="CHEBI:29985"/>
        <dbReference type="ChEBI" id="CHEBI:44337"/>
        <dbReference type="ChEBI" id="CHEBI:57287"/>
        <dbReference type="ChEBI" id="CHEBI:57288"/>
        <dbReference type="EC" id="2.3.1.1"/>
    </reaction>
</comment>
<feature type="binding site" evidence="8">
    <location>
        <position position="148"/>
    </location>
    <ligand>
        <name>substrate</name>
    </ligand>
</feature>
<dbReference type="SUPFAM" id="SSF56266">
    <property type="entry name" value="DmpA/ArgJ-like"/>
    <property type="match status" value="1"/>
</dbReference>
<dbReference type="NCBIfam" id="NF003802">
    <property type="entry name" value="PRK05388.1"/>
    <property type="match status" value="1"/>
</dbReference>
<dbReference type="GO" id="GO:0005737">
    <property type="term" value="C:cytoplasm"/>
    <property type="evidence" value="ECO:0007669"/>
    <property type="project" value="UniProtKB-SubCell"/>
</dbReference>
<dbReference type="PANTHER" id="PTHR23100:SF0">
    <property type="entry name" value="ARGININE BIOSYNTHESIS BIFUNCTIONAL PROTEIN ARGJ, MITOCHONDRIAL"/>
    <property type="match status" value="1"/>
</dbReference>
<protein>
    <recommendedName>
        <fullName evidence="8">Arginine biosynthesis bifunctional protein ArgJ</fullName>
    </recommendedName>
    <domain>
        <recommendedName>
            <fullName evidence="8">Glutamate N-acetyltransferase</fullName>
            <ecNumber evidence="8">2.3.1.35</ecNumber>
        </recommendedName>
        <alternativeName>
            <fullName evidence="8">Ornithine acetyltransferase</fullName>
            <shortName evidence="8">OATase</shortName>
        </alternativeName>
        <alternativeName>
            <fullName evidence="8">Ornithine transacetylase</fullName>
        </alternativeName>
    </domain>
    <domain>
        <recommendedName>
            <fullName evidence="8">Amino-acid acetyltransferase</fullName>
            <ecNumber evidence="8">2.3.1.1</ecNumber>
        </recommendedName>
        <alternativeName>
            <fullName evidence="8">N-acetylglutamate synthase</fullName>
            <shortName evidence="8">AGSase</shortName>
        </alternativeName>
    </domain>
    <component>
        <recommendedName>
            <fullName evidence="8">Arginine biosynthesis bifunctional protein ArgJ alpha chain</fullName>
        </recommendedName>
    </component>
    <component>
        <recommendedName>
            <fullName evidence="8">Arginine biosynthesis bifunctional protein ArgJ beta chain</fullName>
        </recommendedName>
    </component>
</protein>
<dbReference type="HAMAP" id="MF_01106">
    <property type="entry name" value="ArgJ"/>
    <property type="match status" value="1"/>
</dbReference>
<feature type="chain" id="PRO_5042303338" description="Arginine biosynthesis bifunctional protein ArgJ beta chain" evidence="8">
    <location>
        <begin position="182"/>
        <end position="386"/>
    </location>
</feature>
<keyword evidence="10" id="KW-1185">Reference proteome</keyword>
<evidence type="ECO:0000256" key="8">
    <source>
        <dbReference type="HAMAP-Rule" id="MF_01106"/>
    </source>
</evidence>
<dbReference type="Gene3D" id="3.60.70.12">
    <property type="entry name" value="L-amino peptidase D-ALA esterase/amidase"/>
    <property type="match status" value="1"/>
</dbReference>
<name>A0AAJ6AKQ2_9MICC</name>
<feature type="site" description="Involved in the stabilization of negative charge on the oxyanion by the formation of the oxyanion hole" evidence="8">
    <location>
        <position position="112"/>
    </location>
</feature>
<evidence type="ECO:0000256" key="1">
    <source>
        <dbReference type="ARBA" id="ARBA00004496"/>
    </source>
</evidence>
<keyword evidence="8" id="KW-0028">Amino-acid biosynthesis</keyword>
<sequence>MSVTQAKGFRAAGVASGIKESGAKDLAVIINDGPDQQAAGVFTSNKVKAAPVKWSLEALKSSGYQADAVVLNSGGANACTGKIGDQDVSDTAQRAAELLDTVADRIQVCSTGLIGERLKIRELVDGLDVALDSASVAGGDDAAEAIMTTDTRSKTAVATTTTGYHIGGMAKGAGMIAPGMATMLAVITTDAQLEAGQLQSMLQQAVALSFNRADSDGCMSTNDTVLLLANSASGVRPDPAEFQAGLNEVCALLARQIIADAEGAQHDIAVTVVNSSTEAEAETIARAVTRSNLFKTAIYGQDPNWGRVISAVGTVDGDYDPDQIDVTINGVQVCRAGGMGEDRSLVDLSPREARVIIDLHAGEHTATIWTNDLTYDYVAVNAEYSS</sequence>
<feature type="binding site" evidence="8">
    <location>
        <position position="171"/>
    </location>
    <ligand>
        <name>substrate</name>
    </ligand>
</feature>
<dbReference type="FunFam" id="3.10.20.340:FF:000003">
    <property type="entry name" value="Arginine biosynthesis bifunctional protein ArgJ"/>
    <property type="match status" value="1"/>
</dbReference>
<comment type="pathway">
    <text evidence="8">Amino-acid biosynthesis; L-arginine biosynthesis; L-ornithine and N-acetyl-L-glutamate from L-glutamate and N(2)-acetyl-L-ornithine (cyclic): step 1/1.</text>
</comment>
<comment type="catalytic activity">
    <reaction evidence="8">
        <text>N(2)-acetyl-L-ornithine + L-glutamate = N-acetyl-L-glutamate + L-ornithine</text>
        <dbReference type="Rhea" id="RHEA:15349"/>
        <dbReference type="ChEBI" id="CHEBI:29985"/>
        <dbReference type="ChEBI" id="CHEBI:44337"/>
        <dbReference type="ChEBI" id="CHEBI:46911"/>
        <dbReference type="ChEBI" id="CHEBI:57805"/>
        <dbReference type="EC" id="2.3.1.35"/>
    </reaction>
</comment>
<dbReference type="GO" id="GO:0004042">
    <property type="term" value="F:L-glutamate N-acetyltransferase activity"/>
    <property type="evidence" value="ECO:0007669"/>
    <property type="project" value="UniProtKB-UniRule"/>
</dbReference>
<dbReference type="CDD" id="cd02152">
    <property type="entry name" value="OAT"/>
    <property type="match status" value="1"/>
</dbReference>
<keyword evidence="6 8" id="KW-0068">Autocatalytic cleavage</keyword>
<dbReference type="EC" id="2.3.1.35" evidence="8"/>
<dbReference type="AlphaFoldDB" id="A0AAJ6AKQ2"/>
<evidence type="ECO:0000256" key="5">
    <source>
        <dbReference type="ARBA" id="ARBA00022679"/>
    </source>
</evidence>
<feature type="site" description="Involved in the stabilization of negative charge on the oxyanion by the formation of the oxyanion hole" evidence="8">
    <location>
        <position position="111"/>
    </location>
</feature>
<dbReference type="Proteomes" id="UP001224674">
    <property type="component" value="Chromosome"/>
</dbReference>
<dbReference type="EMBL" id="CP122566">
    <property type="protein sequence ID" value="WGH94024.1"/>
    <property type="molecule type" value="Genomic_DNA"/>
</dbReference>
<evidence type="ECO:0000256" key="3">
    <source>
        <dbReference type="ARBA" id="ARBA00011475"/>
    </source>
</evidence>
<keyword evidence="8" id="KW-0055">Arginine biosynthesis</keyword>
<keyword evidence="8" id="KW-0511">Multifunctional enzyme</keyword>
<comment type="similarity">
    <text evidence="2 8">Belongs to the ArgJ family.</text>
</comment>
<keyword evidence="4 8" id="KW-0963">Cytoplasm</keyword>
<feature type="binding site" evidence="8">
    <location>
        <position position="182"/>
    </location>
    <ligand>
        <name>substrate</name>
    </ligand>
</feature>
<feature type="binding site" evidence="8">
    <location>
        <position position="381"/>
    </location>
    <ligand>
        <name>substrate</name>
    </ligand>
</feature>
<keyword evidence="7 8" id="KW-0012">Acyltransferase</keyword>
<evidence type="ECO:0000256" key="6">
    <source>
        <dbReference type="ARBA" id="ARBA00022813"/>
    </source>
</evidence>
<evidence type="ECO:0000313" key="9">
    <source>
        <dbReference type="EMBL" id="WGH94024.1"/>
    </source>
</evidence>
<gene>
    <name evidence="8 9" type="primary">argJ</name>
    <name evidence="9" type="ORF">QDX21_04320</name>
</gene>
<evidence type="ECO:0000256" key="4">
    <source>
        <dbReference type="ARBA" id="ARBA00022490"/>
    </source>
</evidence>
<comment type="pathway">
    <text evidence="8">Amino-acid biosynthesis; L-arginine biosynthesis; N(2)-acetyl-L-ornithine from L-glutamate: step 1/4.</text>
</comment>
<accession>A0AAJ6AKQ2</accession>
<dbReference type="InterPro" id="IPR016117">
    <property type="entry name" value="ArgJ-like_dom_sf"/>
</dbReference>
<dbReference type="GO" id="GO:0006526">
    <property type="term" value="P:L-arginine biosynthetic process"/>
    <property type="evidence" value="ECO:0007669"/>
    <property type="project" value="UniProtKB-UniRule"/>
</dbReference>
<comment type="subcellular location">
    <subcellularLocation>
        <location evidence="1 8">Cytoplasm</location>
    </subcellularLocation>
</comment>
<dbReference type="GeneID" id="83695207"/>
<evidence type="ECO:0000256" key="7">
    <source>
        <dbReference type="ARBA" id="ARBA00023315"/>
    </source>
</evidence>
<dbReference type="Gene3D" id="3.10.20.340">
    <property type="entry name" value="ArgJ beta chain, C-terminal domain"/>
    <property type="match status" value="1"/>
</dbReference>
<dbReference type="RefSeq" id="WP_279674036.1">
    <property type="nucleotide sequence ID" value="NZ_CP122562.1"/>
</dbReference>
<feature type="binding site" evidence="8">
    <location>
        <position position="386"/>
    </location>
    <ligand>
        <name>substrate</name>
    </ligand>
</feature>
<feature type="chain" id="PRO_5042303339" description="Arginine biosynthesis bifunctional protein ArgJ alpha chain" evidence="8">
    <location>
        <begin position="1"/>
        <end position="181"/>
    </location>
</feature>
<comment type="function">
    <text evidence="8">Catalyzes two activities which are involved in the cyclic version of arginine biosynthesis: the synthesis of N-acetylglutamate from glutamate and acetyl-CoA as the acetyl donor, and of ornithine by transacetylation between N(2)-acetylornithine and glutamate.</text>
</comment>
<dbReference type="GO" id="GO:0006592">
    <property type="term" value="P:ornithine biosynthetic process"/>
    <property type="evidence" value="ECO:0007669"/>
    <property type="project" value="TreeGrafter"/>
</dbReference>
<dbReference type="NCBIfam" id="TIGR00120">
    <property type="entry name" value="ArgJ"/>
    <property type="match status" value="1"/>
</dbReference>
<dbReference type="EC" id="2.3.1.1" evidence="8"/>
<evidence type="ECO:0000256" key="2">
    <source>
        <dbReference type="ARBA" id="ARBA00006774"/>
    </source>
</evidence>
<organism evidence="9 10">
    <name type="scientific">Auritidibacter ignavus</name>
    <dbReference type="NCBI Taxonomy" id="678932"/>
    <lineage>
        <taxon>Bacteria</taxon>
        <taxon>Bacillati</taxon>
        <taxon>Actinomycetota</taxon>
        <taxon>Actinomycetes</taxon>
        <taxon>Micrococcales</taxon>
        <taxon>Micrococcaceae</taxon>
        <taxon>Auritidibacter</taxon>
    </lineage>
</organism>
<dbReference type="GO" id="GO:0004358">
    <property type="term" value="F:L-glutamate N-acetyltransferase activity, acting on acetyl-L-ornithine as donor"/>
    <property type="evidence" value="ECO:0007669"/>
    <property type="project" value="UniProtKB-UniRule"/>
</dbReference>
<dbReference type="InterPro" id="IPR042195">
    <property type="entry name" value="ArgJ_beta_C"/>
</dbReference>
<feature type="binding site" evidence="8">
    <location>
        <position position="262"/>
    </location>
    <ligand>
        <name>substrate</name>
    </ligand>
</feature>
<feature type="active site" description="Nucleophile" evidence="8">
    <location>
        <position position="182"/>
    </location>
</feature>
<dbReference type="Pfam" id="PF01960">
    <property type="entry name" value="ArgJ"/>
    <property type="match status" value="1"/>
</dbReference>
<feature type="site" description="Cleavage; by autolysis" evidence="8">
    <location>
        <begin position="181"/>
        <end position="182"/>
    </location>
</feature>
<proteinExistence type="inferred from homology"/>
<keyword evidence="5 8" id="KW-0808">Transferase</keyword>
<dbReference type="InterPro" id="IPR002813">
    <property type="entry name" value="Arg_biosynth_ArgJ"/>
</dbReference>